<dbReference type="InterPro" id="IPR032710">
    <property type="entry name" value="NTF2-like_dom_sf"/>
</dbReference>
<evidence type="ECO:0000259" key="1">
    <source>
        <dbReference type="Pfam" id="PF12680"/>
    </source>
</evidence>
<dbReference type="Proteomes" id="UP000318294">
    <property type="component" value="Unassembled WGS sequence"/>
</dbReference>
<dbReference type="Pfam" id="PF12680">
    <property type="entry name" value="SnoaL_2"/>
    <property type="match status" value="1"/>
</dbReference>
<dbReference type="SUPFAM" id="SSF54427">
    <property type="entry name" value="NTF2-like"/>
    <property type="match status" value="1"/>
</dbReference>
<protein>
    <submittedName>
        <fullName evidence="2">SnoaL-like domain protein</fullName>
    </submittedName>
</protein>
<dbReference type="EMBL" id="VJON01000008">
    <property type="protein sequence ID" value="TSE35418.1"/>
    <property type="molecule type" value="Genomic_DNA"/>
</dbReference>
<gene>
    <name evidence="2" type="ORF">Tchar_00823</name>
</gene>
<comment type="caution">
    <text evidence="2">The sequence shown here is derived from an EMBL/GenBank/DDBJ whole genome shotgun (WGS) entry which is preliminary data.</text>
</comment>
<dbReference type="OrthoDB" id="1115105at2"/>
<reference evidence="2 3" key="1">
    <citation type="submission" date="2019-07" db="EMBL/GenBank/DDBJ databases">
        <title>Tepidimonas charontis SPSP-6 draft genome.</title>
        <authorList>
            <person name="Da Costa M.S."/>
            <person name="Froufe H.J.C."/>
            <person name="Egas C."/>
            <person name="Albuquerque L."/>
        </authorList>
    </citation>
    <scope>NUCLEOTIDE SEQUENCE [LARGE SCALE GENOMIC DNA]</scope>
    <source>
        <strain evidence="2 3">SPSP-6</strain>
    </source>
</reference>
<organism evidence="2 3">
    <name type="scientific">Tepidimonas charontis</name>
    <dbReference type="NCBI Taxonomy" id="2267262"/>
    <lineage>
        <taxon>Bacteria</taxon>
        <taxon>Pseudomonadati</taxon>
        <taxon>Pseudomonadota</taxon>
        <taxon>Betaproteobacteria</taxon>
        <taxon>Burkholderiales</taxon>
        <taxon>Tepidimonas</taxon>
    </lineage>
</organism>
<sequence length="162" mass="18717">MNPLPPPAPPTAGAAAPTPADAVAHFFETLTPAALGQLDRIYTEGARFHDPFHSVQGLPAIRAIFEHMYGQLDAPRFVVRERLGDARQAFLIWDFFFYFRGQRRERRIHGSTHLRFAPDGRIREHRDYWDAAQEFYEQWPVLGALMRWLRRRVAAPGFEMEA</sequence>
<evidence type="ECO:0000313" key="2">
    <source>
        <dbReference type="EMBL" id="TSE35418.1"/>
    </source>
</evidence>
<dbReference type="Gene3D" id="3.10.450.50">
    <property type="match status" value="1"/>
</dbReference>
<name>A0A554XHZ4_9BURK</name>
<accession>A0A554XHZ4</accession>
<proteinExistence type="predicted"/>
<dbReference type="AlphaFoldDB" id="A0A554XHZ4"/>
<keyword evidence="3" id="KW-1185">Reference proteome</keyword>
<dbReference type="InterPro" id="IPR037401">
    <property type="entry name" value="SnoaL-like"/>
</dbReference>
<dbReference type="RefSeq" id="WP_144327817.1">
    <property type="nucleotide sequence ID" value="NZ_VJON01000008.1"/>
</dbReference>
<feature type="domain" description="SnoaL-like" evidence="1">
    <location>
        <begin position="23"/>
        <end position="125"/>
    </location>
</feature>
<evidence type="ECO:0000313" key="3">
    <source>
        <dbReference type="Proteomes" id="UP000318294"/>
    </source>
</evidence>